<evidence type="ECO:0000256" key="4">
    <source>
        <dbReference type="ARBA" id="ARBA00022840"/>
    </source>
</evidence>
<dbReference type="PRINTS" id="PR00364">
    <property type="entry name" value="DISEASERSIST"/>
</dbReference>
<reference evidence="9 10" key="1">
    <citation type="journal article" date="2021" name="Commun. Biol.">
        <title>The genome of Shorea leprosula (Dipterocarpaceae) highlights the ecological relevance of drought in aseasonal tropical rainforests.</title>
        <authorList>
            <person name="Ng K.K.S."/>
            <person name="Kobayashi M.J."/>
            <person name="Fawcett J.A."/>
            <person name="Hatakeyama M."/>
            <person name="Paape T."/>
            <person name="Ng C.H."/>
            <person name="Ang C.C."/>
            <person name="Tnah L.H."/>
            <person name="Lee C.T."/>
            <person name="Nishiyama T."/>
            <person name="Sese J."/>
            <person name="O'Brien M.J."/>
            <person name="Copetti D."/>
            <person name="Mohd Noor M.I."/>
            <person name="Ong R.C."/>
            <person name="Putra M."/>
            <person name="Sireger I.Z."/>
            <person name="Indrioko S."/>
            <person name="Kosugi Y."/>
            <person name="Izuno A."/>
            <person name="Isagi Y."/>
            <person name="Lee S.L."/>
            <person name="Shimizu K.K."/>
        </authorList>
    </citation>
    <scope>NUCLEOTIDE SEQUENCE [LARGE SCALE GENOMIC DNA]</scope>
    <source>
        <strain evidence="9">214</strain>
    </source>
</reference>
<proteinExistence type="predicted"/>
<evidence type="ECO:0008006" key="11">
    <source>
        <dbReference type="Google" id="ProtNLM"/>
    </source>
</evidence>
<keyword evidence="2" id="KW-0547">Nucleotide-binding</keyword>
<evidence type="ECO:0000256" key="2">
    <source>
        <dbReference type="ARBA" id="ARBA00022741"/>
    </source>
</evidence>
<organism evidence="9 10">
    <name type="scientific">Rubroshorea leprosula</name>
    <dbReference type="NCBI Taxonomy" id="152421"/>
    <lineage>
        <taxon>Eukaryota</taxon>
        <taxon>Viridiplantae</taxon>
        <taxon>Streptophyta</taxon>
        <taxon>Embryophyta</taxon>
        <taxon>Tracheophyta</taxon>
        <taxon>Spermatophyta</taxon>
        <taxon>Magnoliopsida</taxon>
        <taxon>eudicotyledons</taxon>
        <taxon>Gunneridae</taxon>
        <taxon>Pentapetalae</taxon>
        <taxon>rosids</taxon>
        <taxon>malvids</taxon>
        <taxon>Malvales</taxon>
        <taxon>Dipterocarpaceae</taxon>
        <taxon>Rubroshorea</taxon>
    </lineage>
</organism>
<dbReference type="Pfam" id="PF00931">
    <property type="entry name" value="NB-ARC"/>
    <property type="match status" value="1"/>
</dbReference>
<dbReference type="InterPro" id="IPR032675">
    <property type="entry name" value="LRR_dom_sf"/>
</dbReference>
<keyword evidence="1" id="KW-0677">Repeat</keyword>
<protein>
    <recommendedName>
        <fullName evidence="11">Disease resistance RPP13-like protein 1</fullName>
    </recommendedName>
</protein>
<feature type="domain" description="NB-ARC" evidence="5">
    <location>
        <begin position="194"/>
        <end position="368"/>
    </location>
</feature>
<dbReference type="Pfam" id="PF23559">
    <property type="entry name" value="WHD_DRP"/>
    <property type="match status" value="1"/>
</dbReference>
<accession>A0AAV5MGR1</accession>
<dbReference type="Pfam" id="PF23598">
    <property type="entry name" value="LRR_14"/>
    <property type="match status" value="1"/>
</dbReference>
<dbReference type="GO" id="GO:0043531">
    <property type="term" value="F:ADP binding"/>
    <property type="evidence" value="ECO:0007669"/>
    <property type="project" value="InterPro"/>
</dbReference>
<comment type="caution">
    <text evidence="9">The sequence shown here is derived from an EMBL/GenBank/DDBJ whole genome shotgun (WGS) entry which is preliminary data.</text>
</comment>
<name>A0AAV5MGR1_9ROSI</name>
<evidence type="ECO:0000313" key="10">
    <source>
        <dbReference type="Proteomes" id="UP001054252"/>
    </source>
</evidence>
<evidence type="ECO:0000259" key="8">
    <source>
        <dbReference type="Pfam" id="PF23598"/>
    </source>
</evidence>
<dbReference type="FunFam" id="1.10.10.10:FF:000322">
    <property type="entry name" value="Probable disease resistance protein At1g63360"/>
    <property type="match status" value="1"/>
</dbReference>
<dbReference type="EMBL" id="BPVZ01000267">
    <property type="protein sequence ID" value="GKV48707.1"/>
    <property type="molecule type" value="Genomic_DNA"/>
</dbReference>
<dbReference type="PANTHER" id="PTHR36766">
    <property type="entry name" value="PLANT BROAD-SPECTRUM MILDEW RESISTANCE PROTEIN RPW8"/>
    <property type="match status" value="1"/>
</dbReference>
<dbReference type="Gene3D" id="1.20.5.4130">
    <property type="match status" value="1"/>
</dbReference>
<feature type="domain" description="Disease resistance protein winged helix" evidence="7">
    <location>
        <begin position="454"/>
        <end position="518"/>
    </location>
</feature>
<dbReference type="GO" id="GO:0006952">
    <property type="term" value="P:defense response"/>
    <property type="evidence" value="ECO:0007669"/>
    <property type="project" value="UniProtKB-KW"/>
</dbReference>
<dbReference type="GO" id="GO:0051707">
    <property type="term" value="P:response to other organism"/>
    <property type="evidence" value="ECO:0007669"/>
    <property type="project" value="UniProtKB-ARBA"/>
</dbReference>
<dbReference type="InterPro" id="IPR036388">
    <property type="entry name" value="WH-like_DNA-bd_sf"/>
</dbReference>
<feature type="domain" description="Disease resistance N-terminal" evidence="6">
    <location>
        <begin position="35"/>
        <end position="104"/>
    </location>
</feature>
<dbReference type="SUPFAM" id="SSF52058">
    <property type="entry name" value="L domain-like"/>
    <property type="match status" value="3"/>
</dbReference>
<evidence type="ECO:0000313" key="9">
    <source>
        <dbReference type="EMBL" id="GKV48707.1"/>
    </source>
</evidence>
<dbReference type="Pfam" id="PF18052">
    <property type="entry name" value="Rx_N"/>
    <property type="match status" value="1"/>
</dbReference>
<sequence length="1474" mass="166350">MELLSSVGGSVLSGTYEALLYQLSGCISDQLIGYLSDQLQDSEEEVRAKMESWKALLSKITAILQHAEENQGANMFVKSYLDDLKDLAYDMEDILEEFEIARRSELTAEPDARANKRQKFTSNIINLLTSKAPPNQKIDSMVNDLNVRLERFEKGMGTFGLFNLHMRVEDRSHKAIAKRLPESSLLEDKVLGRDSDKDAILQRLLEDGGNLEQDFVIPIVGMGGLGKTTLARLIYNDENLEGRFDMKAWVYVSDEFDVAGITRNILEHVTEAKHDFENFALLQEKLKVKLSGHKFLLVLDDVWNKEYGQWDVLKRPFMSGAPGSRIIVTTRNKDVGKMMRGDDRVYNLELLQDDACLPLFTQHALGKENENFDAHPNLQDVGEKLVKTCKRLPLALKTLGGVLRGKLCRDEWESILNSEIWSSSEDQSGILPALRLSYNHLPSHLKRCFAYCALFPTDYEFDEMELIRLWKAEGLLHGKKQMEVGKQYFQELLSRSLFQPSSRVESRFVMHDLINDLAIHVAGEIHCNLERSMGDGKLEKARHLSFTPQYSEFSKRFKVLKELKHLRTFLSLRAPNNYYFSSLPNRILHEILPTFNRLRVLSLCKYEISKLPDFVEKLKHIRYIDLSRTKIEYLPDSVGSFLFLQTLLLSSCEKLTKLPTTVGDLSDLHCLDITGTHSLKEMPSGIGNLKNLVTLSKFIVGKASEMMLRLSTLKNLSQLRGRLSILDLENVLHVQDAVEANLDKIHGLEELVLEWGQIAPFNDEDESIQMKVFSWLKPHSNLKSLEISCYGGKSFPIWVCDPSLFLNLSSMELRHCGRCTSLPSLGLLPVLKKLFIIGMKAIEAVGSEFYGKQGCFPSLEELAFAGMENWKEWTSPNGREGEFPCLRRLMINGCPKLGLLPSNLSSLKELSVYWNNAMLPNNLSSPKELLVYWCNEMLPNNLSSLKELDVVGCNVMLPNNLSSLKELDVAGCNAMLLKSVVNLTSLTKFRIQNISKLTCLPKSFVQSLTTVETLSIESCKDLTCLWEEGAKIEQNLLPFNLKHLTLRKCIALKSLPDAIMMRMDESSCSNSSMVMLRLESLKIDGCPSLKSFPRGKLPISLKRLEIKGCKSLESLPDVDGDNNNSNLQLEIANVPCLYSSENCDQPPAFLKKFGVSKCDWLESFPERMLQRCTGLQSLSIHSCKILRSLPTFDCVSNLVELSIQNCEALGSLPEELGSCTPNLKDLKIISCKNLKSLPNTMHKLESLGRLEMRDCPGIEFIPDGGLPLNLTDLDLWGRNLKRLPNTMYQLTSLQRLRVAGGALMSLERLTIEQKFPQDIVLPSSLTWLRLDSGENLESIPRGLFLNLSSLQKLWIHNCPKLQSLPREAFPPSLGELFICGCPHLKRPRFEEKGDYWTLTWSIPKDDESEMNDPTLYCVPSVFILSHIQDCSTNTAALSAALPKNGLTWKAASRSNKLMKNGGVHKSIIVVGLQL</sequence>
<dbReference type="PANTHER" id="PTHR36766:SF51">
    <property type="entry name" value="DISEASE RESISTANCE RPP13-LIKE PROTEIN 1"/>
    <property type="match status" value="1"/>
</dbReference>
<keyword evidence="4" id="KW-0067">ATP-binding</keyword>
<dbReference type="Gene3D" id="1.10.10.10">
    <property type="entry name" value="Winged helix-like DNA-binding domain superfamily/Winged helix DNA-binding domain"/>
    <property type="match status" value="1"/>
</dbReference>
<dbReference type="FunFam" id="3.40.50.300:FF:001091">
    <property type="entry name" value="Probable disease resistance protein At1g61300"/>
    <property type="match status" value="1"/>
</dbReference>
<dbReference type="InterPro" id="IPR041118">
    <property type="entry name" value="Rx_N"/>
</dbReference>
<gene>
    <name evidence="9" type="ORF">SLEP1_g55510</name>
</gene>
<evidence type="ECO:0000256" key="3">
    <source>
        <dbReference type="ARBA" id="ARBA00022821"/>
    </source>
</evidence>
<evidence type="ECO:0000259" key="6">
    <source>
        <dbReference type="Pfam" id="PF18052"/>
    </source>
</evidence>
<keyword evidence="3" id="KW-0611">Plant defense</keyword>
<feature type="domain" description="Disease resistance R13L4/SHOC-2-like LRR" evidence="8">
    <location>
        <begin position="591"/>
        <end position="892"/>
    </location>
</feature>
<evidence type="ECO:0000256" key="1">
    <source>
        <dbReference type="ARBA" id="ARBA00022737"/>
    </source>
</evidence>
<evidence type="ECO:0000259" key="5">
    <source>
        <dbReference type="Pfam" id="PF00931"/>
    </source>
</evidence>
<evidence type="ECO:0000259" key="7">
    <source>
        <dbReference type="Pfam" id="PF23559"/>
    </source>
</evidence>
<dbReference type="Gene3D" id="3.40.50.300">
    <property type="entry name" value="P-loop containing nucleotide triphosphate hydrolases"/>
    <property type="match status" value="1"/>
</dbReference>
<dbReference type="Gene3D" id="3.80.10.10">
    <property type="entry name" value="Ribonuclease Inhibitor"/>
    <property type="match status" value="5"/>
</dbReference>
<dbReference type="InterPro" id="IPR055414">
    <property type="entry name" value="LRR_R13L4/SHOC2-like"/>
</dbReference>
<dbReference type="SUPFAM" id="SSF52540">
    <property type="entry name" value="P-loop containing nucleoside triphosphate hydrolases"/>
    <property type="match status" value="1"/>
</dbReference>
<dbReference type="GO" id="GO:0005524">
    <property type="term" value="F:ATP binding"/>
    <property type="evidence" value="ECO:0007669"/>
    <property type="project" value="UniProtKB-KW"/>
</dbReference>
<dbReference type="Proteomes" id="UP001054252">
    <property type="component" value="Unassembled WGS sequence"/>
</dbReference>
<keyword evidence="10" id="KW-1185">Reference proteome</keyword>
<dbReference type="InterPro" id="IPR002182">
    <property type="entry name" value="NB-ARC"/>
</dbReference>
<dbReference type="InterPro" id="IPR058922">
    <property type="entry name" value="WHD_DRP"/>
</dbReference>
<dbReference type="Gene3D" id="1.10.8.430">
    <property type="entry name" value="Helical domain of apoptotic protease-activating factors"/>
    <property type="match status" value="1"/>
</dbReference>
<dbReference type="InterPro" id="IPR042197">
    <property type="entry name" value="Apaf_helical"/>
</dbReference>
<dbReference type="InterPro" id="IPR027417">
    <property type="entry name" value="P-loop_NTPase"/>
</dbReference>